<dbReference type="EMBL" id="GBEZ01010014">
    <property type="protein sequence ID" value="JAC75625.1"/>
    <property type="molecule type" value="Transcribed_RNA"/>
</dbReference>
<dbReference type="InterPro" id="IPR036922">
    <property type="entry name" value="Rieske_2Fe-2S_sf"/>
</dbReference>
<organism evidence="2">
    <name type="scientific">Tetraselmis sp. GSL018</name>
    <dbReference type="NCBI Taxonomy" id="582737"/>
    <lineage>
        <taxon>Eukaryota</taxon>
        <taxon>Viridiplantae</taxon>
        <taxon>Chlorophyta</taxon>
        <taxon>core chlorophytes</taxon>
        <taxon>Chlorodendrophyceae</taxon>
        <taxon>Chlorodendrales</taxon>
        <taxon>Chlorodendraceae</taxon>
        <taxon>Tetraselmis</taxon>
    </lineage>
</organism>
<dbReference type="GO" id="GO:0051537">
    <property type="term" value="F:2 iron, 2 sulfur cluster binding"/>
    <property type="evidence" value="ECO:0007669"/>
    <property type="project" value="InterPro"/>
</dbReference>
<dbReference type="AlphaFoldDB" id="A0A061RYB1"/>
<protein>
    <submittedName>
        <fullName evidence="2">Uncharacterized protein</fullName>
    </submittedName>
</protein>
<proteinExistence type="predicted"/>
<reference evidence="2" key="1">
    <citation type="submission" date="2014-05" db="EMBL/GenBank/DDBJ databases">
        <title>The transcriptome of the halophilic microalga Tetraselmis sp. GSL018 isolated from the Great Salt Lake, Utah.</title>
        <authorList>
            <person name="Jinkerson R.E."/>
            <person name="D'Adamo S."/>
            <person name="Posewitz M.C."/>
        </authorList>
    </citation>
    <scope>NUCLEOTIDE SEQUENCE</scope>
    <source>
        <strain evidence="2">GSL018</strain>
    </source>
</reference>
<evidence type="ECO:0000256" key="1">
    <source>
        <dbReference type="SAM" id="MobiDB-lite"/>
    </source>
</evidence>
<dbReference type="SUPFAM" id="SSF50022">
    <property type="entry name" value="ISP domain"/>
    <property type="match status" value="1"/>
</dbReference>
<sequence length="83" mass="9846">FLNRKEGAQDLCPRHKSQTSRSRVSHSALQNKENVVTESPVLEKTTEEFDWRFHWYPVLWERDLPEGVPTKVTLFDVNYCVLR</sequence>
<gene>
    <name evidence="2" type="ORF">TSPGSL018_22532</name>
</gene>
<evidence type="ECO:0000313" key="2">
    <source>
        <dbReference type="EMBL" id="JAC75625.1"/>
    </source>
</evidence>
<name>A0A061RYB1_9CHLO</name>
<feature type="non-terminal residue" evidence="2">
    <location>
        <position position="1"/>
    </location>
</feature>
<feature type="compositionally biased region" description="Polar residues" evidence="1">
    <location>
        <begin position="19"/>
        <end position="31"/>
    </location>
</feature>
<feature type="non-terminal residue" evidence="2">
    <location>
        <position position="83"/>
    </location>
</feature>
<accession>A0A061RYB1</accession>
<feature type="region of interest" description="Disordered" evidence="1">
    <location>
        <begin position="1"/>
        <end position="31"/>
    </location>
</feature>